<feature type="transmembrane region" description="Helical" evidence="5">
    <location>
        <begin position="260"/>
        <end position="278"/>
    </location>
</feature>
<dbReference type="AlphaFoldDB" id="A0A948TCV3"/>
<feature type="transmembrane region" description="Helical" evidence="5">
    <location>
        <begin position="299"/>
        <end position="323"/>
    </location>
</feature>
<evidence type="ECO:0000256" key="5">
    <source>
        <dbReference type="SAM" id="Phobius"/>
    </source>
</evidence>
<evidence type="ECO:0000256" key="4">
    <source>
        <dbReference type="ARBA" id="ARBA00023136"/>
    </source>
</evidence>
<reference evidence="6" key="1">
    <citation type="journal article" date="2021" name="PeerJ">
        <title>Extensive microbial diversity within the chicken gut microbiome revealed by metagenomics and culture.</title>
        <authorList>
            <person name="Gilroy R."/>
            <person name="Ravi A."/>
            <person name="Getino M."/>
            <person name="Pursley I."/>
            <person name="Horton D.L."/>
            <person name="Alikhan N.F."/>
            <person name="Baker D."/>
            <person name="Gharbi K."/>
            <person name="Hall N."/>
            <person name="Watson M."/>
            <person name="Adriaenssens E.M."/>
            <person name="Foster-Nyarko E."/>
            <person name="Jarju S."/>
            <person name="Secka A."/>
            <person name="Antonio M."/>
            <person name="Oren A."/>
            <person name="Chaudhuri R.R."/>
            <person name="La Ragione R."/>
            <person name="Hildebrand F."/>
            <person name="Pallen M.J."/>
        </authorList>
    </citation>
    <scope>NUCLEOTIDE SEQUENCE</scope>
    <source>
        <strain evidence="6">G4-2901</strain>
    </source>
</reference>
<keyword evidence="4 5" id="KW-0472">Membrane</keyword>
<feature type="transmembrane region" description="Helical" evidence="5">
    <location>
        <begin position="230"/>
        <end position="248"/>
    </location>
</feature>
<dbReference type="GO" id="GO:0022857">
    <property type="term" value="F:transmembrane transporter activity"/>
    <property type="evidence" value="ECO:0007669"/>
    <property type="project" value="TreeGrafter"/>
</dbReference>
<dbReference type="Proteomes" id="UP000783796">
    <property type="component" value="Unassembled WGS sequence"/>
</dbReference>
<feature type="transmembrane region" description="Helical" evidence="5">
    <location>
        <begin position="54"/>
        <end position="74"/>
    </location>
</feature>
<feature type="transmembrane region" description="Helical" evidence="5">
    <location>
        <begin position="519"/>
        <end position="536"/>
    </location>
</feature>
<proteinExistence type="predicted"/>
<keyword evidence="3 5" id="KW-1133">Transmembrane helix</keyword>
<dbReference type="Gene3D" id="1.20.1250.20">
    <property type="entry name" value="MFS general substrate transporter like domains"/>
    <property type="match status" value="1"/>
</dbReference>
<feature type="transmembrane region" description="Helical" evidence="5">
    <location>
        <begin position="395"/>
        <end position="413"/>
    </location>
</feature>
<organism evidence="6 7">
    <name type="scientific">Candidatus Phocaeicola faecigallinarum</name>
    <dbReference type="NCBI Taxonomy" id="2838732"/>
    <lineage>
        <taxon>Bacteria</taxon>
        <taxon>Pseudomonadati</taxon>
        <taxon>Bacteroidota</taxon>
        <taxon>Bacteroidia</taxon>
        <taxon>Bacteroidales</taxon>
        <taxon>Bacteroidaceae</taxon>
        <taxon>Phocaeicola</taxon>
    </lineage>
</organism>
<reference evidence="6" key="2">
    <citation type="submission" date="2021-04" db="EMBL/GenBank/DDBJ databases">
        <authorList>
            <person name="Gilroy R."/>
        </authorList>
    </citation>
    <scope>NUCLEOTIDE SEQUENCE</scope>
    <source>
        <strain evidence="6">G4-2901</strain>
    </source>
</reference>
<feature type="transmembrane region" description="Helical" evidence="5">
    <location>
        <begin position="15"/>
        <end position="34"/>
    </location>
</feature>
<gene>
    <name evidence="6" type="ORF">H9777_11720</name>
</gene>
<keyword evidence="2 5" id="KW-0812">Transmembrane</keyword>
<evidence type="ECO:0000256" key="3">
    <source>
        <dbReference type="ARBA" id="ARBA00022989"/>
    </source>
</evidence>
<feature type="transmembrane region" description="Helical" evidence="5">
    <location>
        <begin position="425"/>
        <end position="445"/>
    </location>
</feature>
<dbReference type="PANTHER" id="PTHR23501:SF5">
    <property type="entry name" value="TRANSPORT PROTEIN"/>
    <property type="match status" value="1"/>
</dbReference>
<dbReference type="InterPro" id="IPR036259">
    <property type="entry name" value="MFS_trans_sf"/>
</dbReference>
<dbReference type="GO" id="GO:0005886">
    <property type="term" value="C:plasma membrane"/>
    <property type="evidence" value="ECO:0007669"/>
    <property type="project" value="TreeGrafter"/>
</dbReference>
<name>A0A948TCV3_9BACT</name>
<feature type="transmembrane region" description="Helical" evidence="5">
    <location>
        <begin position="166"/>
        <end position="187"/>
    </location>
</feature>
<feature type="transmembrane region" description="Helical" evidence="5">
    <location>
        <begin position="104"/>
        <end position="129"/>
    </location>
</feature>
<feature type="transmembrane region" description="Helical" evidence="5">
    <location>
        <begin position="362"/>
        <end position="380"/>
    </location>
</feature>
<evidence type="ECO:0000256" key="2">
    <source>
        <dbReference type="ARBA" id="ARBA00022692"/>
    </source>
</evidence>
<sequence>MSKNYPFYNWVPKPVGIILLILLFIPILTVGGVYTANSGEMTSGLGIQSEHIQFVGFVTSIGMAAFAPFFYQLVCIRREKMMCVVGFSLLYILSYVCAVTDSIFLLALCSLIMGFLRMVLMMVNLFTLIKYAFGMEATRNITPGMEPTTEEGWDALDAEKSKSMPIIYLFFMILGQIGTSLTAWLAYEYQWQDVYYYMMGMTLAAILIIMVTMPYHSYNSRRFPINFRKFGSVAVFSAMMTCIVYVLAYGKTLDWYSDPTIVRSTVLAVVFGAAFFYMESSGRSPYFMMEVFRLRTINMGIVLFLLLMIFNTSSMFVNVFTGVGMKIDNWQNAALGNWSMLGYFIGAVIAIILGSKRVKLKYLFGMGFFLIGMSALFMYFEVQTAGLYERMKYPVIIRSAGMMLIYSLAAVHANQRMPYKYLSTWIGIMLSVRMILGPAIGTSLYTNVMQHRQQHYITRFAHDVDRVEAQNAASYDQTVRGMRYQGKSETEAENMAAISTKGKVQVQATLSAVKEMSGWTFYGCMISMLFVLVYPYRKRKLSA</sequence>
<dbReference type="PANTHER" id="PTHR23501">
    <property type="entry name" value="MAJOR FACILITATOR SUPERFAMILY"/>
    <property type="match status" value="1"/>
</dbReference>
<comment type="subcellular location">
    <subcellularLocation>
        <location evidence="1">Membrane</location>
        <topology evidence="1">Multi-pass membrane protein</topology>
    </subcellularLocation>
</comment>
<protein>
    <submittedName>
        <fullName evidence="6">MFS transporter</fullName>
    </submittedName>
</protein>
<accession>A0A948TCV3</accession>
<feature type="transmembrane region" description="Helical" evidence="5">
    <location>
        <begin position="194"/>
        <end position="218"/>
    </location>
</feature>
<feature type="transmembrane region" description="Helical" evidence="5">
    <location>
        <begin position="81"/>
        <end position="98"/>
    </location>
</feature>
<comment type="caution">
    <text evidence="6">The sequence shown here is derived from an EMBL/GenBank/DDBJ whole genome shotgun (WGS) entry which is preliminary data.</text>
</comment>
<dbReference type="EMBL" id="JAHLFW010000096">
    <property type="protein sequence ID" value="MBU3838952.1"/>
    <property type="molecule type" value="Genomic_DNA"/>
</dbReference>
<dbReference type="SUPFAM" id="SSF103473">
    <property type="entry name" value="MFS general substrate transporter"/>
    <property type="match status" value="1"/>
</dbReference>
<evidence type="ECO:0000313" key="7">
    <source>
        <dbReference type="Proteomes" id="UP000783796"/>
    </source>
</evidence>
<feature type="transmembrane region" description="Helical" evidence="5">
    <location>
        <begin position="335"/>
        <end position="355"/>
    </location>
</feature>
<evidence type="ECO:0000256" key="1">
    <source>
        <dbReference type="ARBA" id="ARBA00004141"/>
    </source>
</evidence>
<evidence type="ECO:0000313" key="6">
    <source>
        <dbReference type="EMBL" id="MBU3838952.1"/>
    </source>
</evidence>